<feature type="transmembrane region" description="Helical" evidence="1">
    <location>
        <begin position="127"/>
        <end position="156"/>
    </location>
</feature>
<protein>
    <submittedName>
        <fullName evidence="2">Uncharacterized protein</fullName>
    </submittedName>
</protein>
<feature type="transmembrane region" description="Helical" evidence="1">
    <location>
        <begin position="20"/>
        <end position="49"/>
    </location>
</feature>
<keyword evidence="1" id="KW-0472">Membrane</keyword>
<evidence type="ECO:0000256" key="1">
    <source>
        <dbReference type="SAM" id="Phobius"/>
    </source>
</evidence>
<feature type="transmembrane region" description="Helical" evidence="1">
    <location>
        <begin position="87"/>
        <end position="106"/>
    </location>
</feature>
<feature type="transmembrane region" description="Helical" evidence="1">
    <location>
        <begin position="61"/>
        <end position="81"/>
    </location>
</feature>
<evidence type="ECO:0000313" key="3">
    <source>
        <dbReference type="Proteomes" id="UP000422221"/>
    </source>
</evidence>
<keyword evidence="1" id="KW-0812">Transmembrane</keyword>
<dbReference type="GeneID" id="93115967"/>
<name>A0A7J4XP56_9BACE</name>
<dbReference type="Proteomes" id="UP000422221">
    <property type="component" value="Unassembled WGS sequence"/>
</dbReference>
<sequence length="372" mass="42514">MNHKGILSSAFNMSLGYLPVIISIILCEFITQDTAIYIGTGIGMLYSYYSMHRKGVRIPNFILYISTFMLMLLTLAALIPGDYVPPGALPLTLEVSILIPMLSLYLHKKRFINYFLKKKDICSKRMFAQGAESAIVSAHIILILGFLHFIIISLAIFFSHPMGKTTGWVIFNLMPPAIFILCIIFNQIGIHYFNKLMAHTEYVPIVNTQGDVIGKTMAMEALNYKNTYINPVIRIAVASHGMLFLCNRPQTAILDKGKTDIPMECYLSYGESLAEGCRRILRNTFPKADGLKPTFSIMYHFENSVTNRLVYLFVLDVEDDSILCDPRFKGGKLWQFQQVEQNLGHKFFSECFEEEYEHLKNVIGIREKYREF</sequence>
<evidence type="ECO:0000313" key="2">
    <source>
        <dbReference type="EMBL" id="KAA3770594.1"/>
    </source>
</evidence>
<dbReference type="AlphaFoldDB" id="A0A7J4XP56"/>
<dbReference type="EMBL" id="VWMK01000001">
    <property type="protein sequence ID" value="KAA3770594.1"/>
    <property type="molecule type" value="Genomic_DNA"/>
</dbReference>
<reference evidence="2 3" key="1">
    <citation type="journal article" date="2019" name="Nat. Med.">
        <title>A library of human gut bacterial isolates paired with longitudinal multiomics data enables mechanistic microbiome research.</title>
        <authorList>
            <person name="Poyet M."/>
            <person name="Groussin M."/>
            <person name="Gibbons S.M."/>
            <person name="Avila-Pacheco J."/>
            <person name="Jiang X."/>
            <person name="Kearney S.M."/>
            <person name="Perrotta A.R."/>
            <person name="Berdy B."/>
            <person name="Zhao S."/>
            <person name="Lieberman T.D."/>
            <person name="Swanson P.K."/>
            <person name="Smith M."/>
            <person name="Roesemann S."/>
            <person name="Alexander J.E."/>
            <person name="Rich S.A."/>
            <person name="Livny J."/>
            <person name="Vlamakis H."/>
            <person name="Clish C."/>
            <person name="Bullock K."/>
            <person name="Deik A."/>
            <person name="Scott J."/>
            <person name="Pierce K.A."/>
            <person name="Xavier R.J."/>
            <person name="Alm E.J."/>
        </authorList>
    </citation>
    <scope>NUCLEOTIDE SEQUENCE [LARGE SCALE GENOMIC DNA]</scope>
    <source>
        <strain evidence="2 3">BIOML-A10</strain>
    </source>
</reference>
<accession>A0A7J4XP56</accession>
<dbReference type="RefSeq" id="WP_005925415.1">
    <property type="nucleotide sequence ID" value="NZ_CABKSE010000001.1"/>
</dbReference>
<comment type="caution">
    <text evidence="2">The sequence shown here is derived from an EMBL/GenBank/DDBJ whole genome shotgun (WGS) entry which is preliminary data.</text>
</comment>
<gene>
    <name evidence="2" type="ORF">F3F73_01185</name>
</gene>
<keyword evidence="1" id="KW-1133">Transmembrane helix</keyword>
<organism evidence="2 3">
    <name type="scientific">Bacteroides salyersiae</name>
    <dbReference type="NCBI Taxonomy" id="291644"/>
    <lineage>
        <taxon>Bacteria</taxon>
        <taxon>Pseudomonadati</taxon>
        <taxon>Bacteroidota</taxon>
        <taxon>Bacteroidia</taxon>
        <taxon>Bacteroidales</taxon>
        <taxon>Bacteroidaceae</taxon>
        <taxon>Bacteroides</taxon>
    </lineage>
</organism>
<feature type="transmembrane region" description="Helical" evidence="1">
    <location>
        <begin position="168"/>
        <end position="188"/>
    </location>
</feature>
<proteinExistence type="predicted"/>